<dbReference type="OrthoDB" id="264836at2"/>
<dbReference type="Proteomes" id="UP000322699">
    <property type="component" value="Unassembled WGS sequence"/>
</dbReference>
<organism evidence="1 2">
    <name type="scientific">Rubripirellula obstinata</name>
    <dbReference type="NCBI Taxonomy" id="406547"/>
    <lineage>
        <taxon>Bacteria</taxon>
        <taxon>Pseudomonadati</taxon>
        <taxon>Planctomycetota</taxon>
        <taxon>Planctomycetia</taxon>
        <taxon>Pirellulales</taxon>
        <taxon>Pirellulaceae</taxon>
        <taxon>Rubripirellula</taxon>
    </lineage>
</organism>
<dbReference type="RefSeq" id="WP_068258828.1">
    <property type="nucleotide sequence ID" value="NZ_LWSK01000007.1"/>
</dbReference>
<comment type="caution">
    <text evidence="1">The sequence shown here is derived from an EMBL/GenBank/DDBJ whole genome shotgun (WGS) entry which is preliminary data.</text>
</comment>
<evidence type="ECO:0000313" key="1">
    <source>
        <dbReference type="EMBL" id="KAA1258172.1"/>
    </source>
</evidence>
<reference evidence="1 2" key="1">
    <citation type="submission" date="2019-08" db="EMBL/GenBank/DDBJ databases">
        <title>Deep-cultivation of Planctomycetes and their phenomic and genomic characterization uncovers novel biology.</title>
        <authorList>
            <person name="Wiegand S."/>
            <person name="Jogler M."/>
            <person name="Boedeker C."/>
            <person name="Pinto D."/>
            <person name="Vollmers J."/>
            <person name="Rivas-Marin E."/>
            <person name="Kohn T."/>
            <person name="Peeters S.H."/>
            <person name="Heuer A."/>
            <person name="Rast P."/>
            <person name="Oberbeckmann S."/>
            <person name="Bunk B."/>
            <person name="Jeske O."/>
            <person name="Meyerdierks A."/>
            <person name="Storesund J.E."/>
            <person name="Kallscheuer N."/>
            <person name="Luecker S."/>
            <person name="Lage O.M."/>
            <person name="Pohl T."/>
            <person name="Merkel B.J."/>
            <person name="Hornburger P."/>
            <person name="Mueller R.-W."/>
            <person name="Bruemmer F."/>
            <person name="Labrenz M."/>
            <person name="Spormann A.M."/>
            <person name="Op Den Camp H."/>
            <person name="Overmann J."/>
            <person name="Amann R."/>
            <person name="Jetten M.S.M."/>
            <person name="Mascher T."/>
            <person name="Medema M.H."/>
            <person name="Devos D.P."/>
            <person name="Kaster A.-K."/>
            <person name="Ovreas L."/>
            <person name="Rohde M."/>
            <person name="Galperin M.Y."/>
            <person name="Jogler C."/>
        </authorList>
    </citation>
    <scope>NUCLEOTIDE SEQUENCE [LARGE SCALE GENOMIC DNA]</scope>
    <source>
        <strain evidence="1 2">LF1</strain>
    </source>
</reference>
<dbReference type="AlphaFoldDB" id="A0A5B1CD88"/>
<evidence type="ECO:0000313" key="2">
    <source>
        <dbReference type="Proteomes" id="UP000322699"/>
    </source>
</evidence>
<accession>A0A5B1CD88</accession>
<protein>
    <submittedName>
        <fullName evidence="1">Uncharacterized protein</fullName>
    </submittedName>
</protein>
<sequence>MRQPIDVLQRVKPRFLLFGSFALHAHEFSFGQTDADLNLLYRISMDSIYGRVPPVKIILRSKLHASRPKDYRHVMRVARKLLNIW</sequence>
<dbReference type="EMBL" id="VRLW01000001">
    <property type="protein sequence ID" value="KAA1258172.1"/>
    <property type="molecule type" value="Genomic_DNA"/>
</dbReference>
<name>A0A5B1CD88_9BACT</name>
<keyword evidence="2" id="KW-1185">Reference proteome</keyword>
<gene>
    <name evidence="1" type="ORF">LF1_06870</name>
</gene>
<proteinExistence type="predicted"/>